<name>A0A8S3ZEV0_9EUPU</name>
<evidence type="ECO:0000313" key="2">
    <source>
        <dbReference type="Proteomes" id="UP000678393"/>
    </source>
</evidence>
<keyword evidence="2" id="KW-1185">Reference proteome</keyword>
<dbReference type="Proteomes" id="UP000678393">
    <property type="component" value="Unassembled WGS sequence"/>
</dbReference>
<evidence type="ECO:0000313" key="1">
    <source>
        <dbReference type="EMBL" id="CAG5126365.1"/>
    </source>
</evidence>
<protein>
    <submittedName>
        <fullName evidence="1">Uncharacterized protein</fullName>
    </submittedName>
</protein>
<comment type="caution">
    <text evidence="1">The sequence shown here is derived from an EMBL/GenBank/DDBJ whole genome shotgun (WGS) entry which is preliminary data.</text>
</comment>
<feature type="non-terminal residue" evidence="1">
    <location>
        <position position="1"/>
    </location>
</feature>
<dbReference type="OrthoDB" id="6122107at2759"/>
<sequence>MAIERKQSILSVQYTKSGLTRLPDPNVPCNKVSPRSTWHQSEPTGYFYHKVWKPFLCFVPDKVEQLDESCLKNVQVIFLVLACFFSRVVSVI</sequence>
<proteinExistence type="predicted"/>
<dbReference type="EMBL" id="CAJHNH020002336">
    <property type="protein sequence ID" value="CAG5126365.1"/>
    <property type="molecule type" value="Genomic_DNA"/>
</dbReference>
<dbReference type="AlphaFoldDB" id="A0A8S3ZEV0"/>
<organism evidence="1 2">
    <name type="scientific">Candidula unifasciata</name>
    <dbReference type="NCBI Taxonomy" id="100452"/>
    <lineage>
        <taxon>Eukaryota</taxon>
        <taxon>Metazoa</taxon>
        <taxon>Spiralia</taxon>
        <taxon>Lophotrochozoa</taxon>
        <taxon>Mollusca</taxon>
        <taxon>Gastropoda</taxon>
        <taxon>Heterobranchia</taxon>
        <taxon>Euthyneura</taxon>
        <taxon>Panpulmonata</taxon>
        <taxon>Eupulmonata</taxon>
        <taxon>Stylommatophora</taxon>
        <taxon>Helicina</taxon>
        <taxon>Helicoidea</taxon>
        <taxon>Geomitridae</taxon>
        <taxon>Candidula</taxon>
    </lineage>
</organism>
<reference evidence="1" key="1">
    <citation type="submission" date="2021-04" db="EMBL/GenBank/DDBJ databases">
        <authorList>
            <consortium name="Molecular Ecology Group"/>
        </authorList>
    </citation>
    <scope>NUCLEOTIDE SEQUENCE</scope>
</reference>
<accession>A0A8S3ZEV0</accession>
<gene>
    <name evidence="1" type="ORF">CUNI_LOCUS11923</name>
</gene>